<dbReference type="GeneID" id="92006322"/>
<dbReference type="Pfam" id="PF25534">
    <property type="entry name" value="DUF7918"/>
    <property type="match status" value="1"/>
</dbReference>
<gene>
    <name evidence="3" type="ORF">SLS55_002237</name>
</gene>
<evidence type="ECO:0000256" key="1">
    <source>
        <dbReference type="SAM" id="MobiDB-lite"/>
    </source>
</evidence>
<protein>
    <recommendedName>
        <fullName evidence="2">DUF7918 domain-containing protein</fullName>
    </recommendedName>
</protein>
<comment type="caution">
    <text evidence="3">The sequence shown here is derived from an EMBL/GenBank/DDBJ whole genome shotgun (WGS) entry which is preliminary data.</text>
</comment>
<dbReference type="InterPro" id="IPR057678">
    <property type="entry name" value="DUF7918"/>
</dbReference>
<name>A0ABR3CRL4_9PEZI</name>
<dbReference type="RefSeq" id="XP_066636286.1">
    <property type="nucleotide sequence ID" value="XM_066773719.1"/>
</dbReference>
<proteinExistence type="predicted"/>
<feature type="compositionally biased region" description="Basic and acidic residues" evidence="1">
    <location>
        <begin position="47"/>
        <end position="60"/>
    </location>
</feature>
<accession>A0ABR3CRL4</accession>
<sequence length="92" mass="10723">MDKPFQVFNFRYRSRSGLQALGLIPRTPEPARRPMKRQQEAQQDVDPQIKPEFDVKREREGSDEENGAERKSKRQHGSHVFEDVETIDLTGV</sequence>
<reference evidence="3 4" key="1">
    <citation type="submission" date="2024-02" db="EMBL/GenBank/DDBJ databases">
        <title>De novo assembly and annotation of 12 fungi associated with fruit tree decline syndrome in Ontario, Canada.</title>
        <authorList>
            <person name="Sulman M."/>
            <person name="Ellouze W."/>
            <person name="Ilyukhin E."/>
        </authorList>
    </citation>
    <scope>NUCLEOTIDE SEQUENCE [LARGE SCALE GENOMIC DNA]</scope>
    <source>
        <strain evidence="3 4">FDS-637</strain>
    </source>
</reference>
<keyword evidence="4" id="KW-1185">Reference proteome</keyword>
<feature type="region of interest" description="Disordered" evidence="1">
    <location>
        <begin position="22"/>
        <end position="92"/>
    </location>
</feature>
<dbReference type="EMBL" id="JAJVCZ030000002">
    <property type="protein sequence ID" value="KAL0263257.1"/>
    <property type="molecule type" value="Genomic_DNA"/>
</dbReference>
<evidence type="ECO:0000313" key="4">
    <source>
        <dbReference type="Proteomes" id="UP001430584"/>
    </source>
</evidence>
<evidence type="ECO:0000313" key="3">
    <source>
        <dbReference type="EMBL" id="KAL0263257.1"/>
    </source>
</evidence>
<dbReference type="Proteomes" id="UP001430584">
    <property type="component" value="Unassembled WGS sequence"/>
</dbReference>
<organism evidence="3 4">
    <name type="scientific">Diplodia seriata</name>
    <dbReference type="NCBI Taxonomy" id="420778"/>
    <lineage>
        <taxon>Eukaryota</taxon>
        <taxon>Fungi</taxon>
        <taxon>Dikarya</taxon>
        <taxon>Ascomycota</taxon>
        <taxon>Pezizomycotina</taxon>
        <taxon>Dothideomycetes</taxon>
        <taxon>Dothideomycetes incertae sedis</taxon>
        <taxon>Botryosphaeriales</taxon>
        <taxon>Botryosphaeriaceae</taxon>
        <taxon>Diplodia</taxon>
    </lineage>
</organism>
<evidence type="ECO:0000259" key="2">
    <source>
        <dbReference type="Pfam" id="PF25534"/>
    </source>
</evidence>
<feature type="domain" description="DUF7918" evidence="2">
    <location>
        <begin position="2"/>
        <end position="27"/>
    </location>
</feature>